<dbReference type="InterPro" id="IPR022800">
    <property type="entry name" value="Spt4/RpoE2_Znf"/>
</dbReference>
<sequence length="124" mass="13986">MRTGEVDLSVVPLEFNRTKLRACLSCSLVKTATQFFRDGCDNCERFAAMKGDEERVEEATTPAFLGVYALMNPKESWVSKYQNVRTFVPGCYAISMDAELPAYLEEVYRENGGRVKQIRATNLA</sequence>
<dbReference type="GO" id="GO:0000993">
    <property type="term" value="F:RNA polymerase II complex binding"/>
    <property type="evidence" value="ECO:0007669"/>
    <property type="project" value="TreeGrafter"/>
</dbReference>
<dbReference type="Proteomes" id="UP000324585">
    <property type="component" value="Unassembled WGS sequence"/>
</dbReference>
<proteinExistence type="inferred from homology"/>
<keyword evidence="7" id="KW-0251">Elongation factor</keyword>
<evidence type="ECO:0000256" key="3">
    <source>
        <dbReference type="ARBA" id="ARBA00023163"/>
    </source>
</evidence>
<dbReference type="GO" id="GO:0008270">
    <property type="term" value="F:zinc ion binding"/>
    <property type="evidence" value="ECO:0007669"/>
    <property type="project" value="InterPro"/>
</dbReference>
<dbReference type="GO" id="GO:0140673">
    <property type="term" value="P:transcription elongation-coupled chromatin remodeling"/>
    <property type="evidence" value="ECO:0007669"/>
    <property type="project" value="InterPro"/>
</dbReference>
<dbReference type="AlphaFoldDB" id="A0A5J4YSZ5"/>
<keyword evidence="4 5" id="KW-0539">Nucleus</keyword>
<reference evidence="8" key="1">
    <citation type="journal article" date="2019" name="Nat. Commun.">
        <title>Expansion of phycobilisome linker gene families in mesophilic red algae.</title>
        <authorList>
            <person name="Lee J."/>
            <person name="Kim D."/>
            <person name="Bhattacharya D."/>
            <person name="Yoon H.S."/>
        </authorList>
    </citation>
    <scope>NUCLEOTIDE SEQUENCE [LARGE SCALE GENOMIC DNA]</scope>
    <source>
        <strain evidence="8">CCMP 1328</strain>
    </source>
</reference>
<comment type="similarity">
    <text evidence="2 5">Belongs to the SPT4 family.</text>
</comment>
<evidence type="ECO:0000313" key="7">
    <source>
        <dbReference type="EMBL" id="KAA8493557.1"/>
    </source>
</evidence>
<evidence type="ECO:0000259" key="6">
    <source>
        <dbReference type="SMART" id="SM01389"/>
    </source>
</evidence>
<dbReference type="InterPro" id="IPR029040">
    <property type="entry name" value="RPABC4/Spt4"/>
</dbReference>
<name>A0A5J4YSZ5_PORPP</name>
<feature type="domain" description="Spt4/RpoE2 zinc finger" evidence="6">
    <location>
        <begin position="20"/>
        <end position="97"/>
    </location>
</feature>
<dbReference type="EMBL" id="VRMN01000006">
    <property type="protein sequence ID" value="KAA8493557.1"/>
    <property type="molecule type" value="Genomic_DNA"/>
</dbReference>
<evidence type="ECO:0000256" key="2">
    <source>
        <dbReference type="ARBA" id="ARBA00010464"/>
    </source>
</evidence>
<dbReference type="Gene3D" id="3.30.40.210">
    <property type="match status" value="1"/>
</dbReference>
<organism evidence="7 8">
    <name type="scientific">Porphyridium purpureum</name>
    <name type="common">Red alga</name>
    <name type="synonym">Porphyridium cruentum</name>
    <dbReference type="NCBI Taxonomy" id="35688"/>
    <lineage>
        <taxon>Eukaryota</taxon>
        <taxon>Rhodophyta</taxon>
        <taxon>Bangiophyceae</taxon>
        <taxon>Porphyridiales</taxon>
        <taxon>Porphyridiaceae</taxon>
        <taxon>Porphyridium</taxon>
    </lineage>
</organism>
<evidence type="ECO:0000313" key="8">
    <source>
        <dbReference type="Proteomes" id="UP000324585"/>
    </source>
</evidence>
<dbReference type="InterPro" id="IPR038510">
    <property type="entry name" value="Spt4_sf"/>
</dbReference>
<dbReference type="Pfam" id="PF06093">
    <property type="entry name" value="Spt4"/>
    <property type="match status" value="1"/>
</dbReference>
<evidence type="ECO:0000256" key="4">
    <source>
        <dbReference type="ARBA" id="ARBA00023242"/>
    </source>
</evidence>
<evidence type="ECO:0000256" key="5">
    <source>
        <dbReference type="PIRNR" id="PIRNR025023"/>
    </source>
</evidence>
<dbReference type="GO" id="GO:0003746">
    <property type="term" value="F:translation elongation factor activity"/>
    <property type="evidence" value="ECO:0007669"/>
    <property type="project" value="UniProtKB-KW"/>
</dbReference>
<dbReference type="SMART" id="SM01389">
    <property type="entry name" value="Spt4"/>
    <property type="match status" value="1"/>
</dbReference>
<dbReference type="SUPFAM" id="SSF63393">
    <property type="entry name" value="RNA polymerase subunits"/>
    <property type="match status" value="1"/>
</dbReference>
<dbReference type="PIRSF" id="PIRSF025023">
    <property type="entry name" value="Spt4"/>
    <property type="match status" value="1"/>
</dbReference>
<keyword evidence="3 5" id="KW-0804">Transcription</keyword>
<protein>
    <submittedName>
        <fullName evidence="7">Transcription elongation factor SPT4</fullName>
    </submittedName>
</protein>
<comment type="caution">
    <text evidence="7">The sequence shown here is derived from an EMBL/GenBank/DDBJ whole genome shotgun (WGS) entry which is preliminary data.</text>
</comment>
<evidence type="ECO:0000256" key="1">
    <source>
        <dbReference type="ARBA" id="ARBA00004123"/>
    </source>
</evidence>
<comment type="subcellular location">
    <subcellularLocation>
        <location evidence="1 5">Nucleus</location>
    </subcellularLocation>
</comment>
<dbReference type="GO" id="GO:0032044">
    <property type="term" value="C:DSIF complex"/>
    <property type="evidence" value="ECO:0007669"/>
    <property type="project" value="TreeGrafter"/>
</dbReference>
<dbReference type="PANTHER" id="PTHR12882:SF1">
    <property type="entry name" value="TRANSCRIPTION ELONGATION FACTOR SPT4"/>
    <property type="match status" value="1"/>
</dbReference>
<keyword evidence="8" id="KW-1185">Reference proteome</keyword>
<dbReference type="OrthoDB" id="248751at2759"/>
<dbReference type="PANTHER" id="PTHR12882">
    <property type="entry name" value="SUPPRESSOR OF TY 4"/>
    <property type="match status" value="1"/>
</dbReference>
<dbReference type="OMA" id="FDGMIAV"/>
<dbReference type="InterPro" id="IPR009287">
    <property type="entry name" value="Spt4"/>
</dbReference>
<dbReference type="GO" id="GO:0006355">
    <property type="term" value="P:regulation of DNA-templated transcription"/>
    <property type="evidence" value="ECO:0007669"/>
    <property type="project" value="InterPro"/>
</dbReference>
<gene>
    <name evidence="7" type="ORF">FVE85_4694</name>
</gene>
<keyword evidence="7" id="KW-0648">Protein biosynthesis</keyword>
<accession>A0A5J4YSZ5</accession>
<dbReference type="CDD" id="cd07973">
    <property type="entry name" value="Spt4"/>
    <property type="match status" value="1"/>
</dbReference>